<evidence type="ECO:0000313" key="3">
    <source>
        <dbReference type="Proteomes" id="UP001177023"/>
    </source>
</evidence>
<evidence type="ECO:0000313" key="2">
    <source>
        <dbReference type="EMBL" id="CAJ0570497.1"/>
    </source>
</evidence>
<dbReference type="AlphaFoldDB" id="A0AA36CLH0"/>
<proteinExistence type="predicted"/>
<dbReference type="EMBL" id="CATQJA010002352">
    <property type="protein sequence ID" value="CAJ0570497.1"/>
    <property type="molecule type" value="Genomic_DNA"/>
</dbReference>
<feature type="transmembrane region" description="Helical" evidence="1">
    <location>
        <begin position="49"/>
        <end position="70"/>
    </location>
</feature>
<dbReference type="Proteomes" id="UP001177023">
    <property type="component" value="Unassembled WGS sequence"/>
</dbReference>
<gene>
    <name evidence="2" type="ORF">MSPICULIGERA_LOCUS8935</name>
</gene>
<evidence type="ECO:0000256" key="1">
    <source>
        <dbReference type="SAM" id="Phobius"/>
    </source>
</evidence>
<keyword evidence="1" id="KW-1133">Transmembrane helix</keyword>
<accession>A0AA36CLH0</accession>
<organism evidence="2 3">
    <name type="scientific">Mesorhabditis spiculigera</name>
    <dbReference type="NCBI Taxonomy" id="96644"/>
    <lineage>
        <taxon>Eukaryota</taxon>
        <taxon>Metazoa</taxon>
        <taxon>Ecdysozoa</taxon>
        <taxon>Nematoda</taxon>
        <taxon>Chromadorea</taxon>
        <taxon>Rhabditida</taxon>
        <taxon>Rhabditina</taxon>
        <taxon>Rhabditomorpha</taxon>
        <taxon>Rhabditoidea</taxon>
        <taxon>Rhabditidae</taxon>
        <taxon>Mesorhabditinae</taxon>
        <taxon>Mesorhabditis</taxon>
    </lineage>
</organism>
<keyword evidence="1" id="KW-0472">Membrane</keyword>
<protein>
    <submittedName>
        <fullName evidence="2">Uncharacterized protein</fullName>
    </submittedName>
</protein>
<reference evidence="2" key="1">
    <citation type="submission" date="2023-06" db="EMBL/GenBank/DDBJ databases">
        <authorList>
            <person name="Delattre M."/>
        </authorList>
    </citation>
    <scope>NUCLEOTIDE SEQUENCE</scope>
    <source>
        <strain evidence="2">AF72</strain>
    </source>
</reference>
<keyword evidence="3" id="KW-1185">Reference proteome</keyword>
<feature type="non-terminal residue" evidence="2">
    <location>
        <position position="1"/>
    </location>
</feature>
<comment type="caution">
    <text evidence="2">The sequence shown here is derived from an EMBL/GenBank/DDBJ whole genome shotgun (WGS) entry which is preliminary data.</text>
</comment>
<keyword evidence="1" id="KW-0812">Transmembrane</keyword>
<name>A0AA36CLH0_9BILA</name>
<sequence>MDSYDLFKQQISQKLATFKQERTESIIEPLAIIADESALNEKVRQKVNLVLTMVVPLIASIGHAGVAVFNSGAKTLKQRMEDLASADRRLREQLFQDITQVLQAEKGIIKQPEMGVAEYAELAAGFILPGCRSTIFAGGLVGKSIGGLDITEKLFGRLFVGTTLLEGSKTIKRANFTMLSSRQSKS</sequence>